<accession>A0A0C3LK82</accession>
<dbReference type="GO" id="GO:0000715">
    <property type="term" value="P:nucleotide-excision repair, DNA damage recognition"/>
    <property type="evidence" value="ECO:0007669"/>
    <property type="project" value="TreeGrafter"/>
</dbReference>
<evidence type="ECO:0000256" key="3">
    <source>
        <dbReference type="ARBA" id="ARBA00022723"/>
    </source>
</evidence>
<dbReference type="InterPro" id="IPR022656">
    <property type="entry name" value="XPA_C"/>
</dbReference>
<dbReference type="AlphaFoldDB" id="A0A0C3LK82"/>
<protein>
    <recommendedName>
        <fullName evidence="10">DNA repair protein RAD14</fullName>
    </recommendedName>
</protein>
<dbReference type="PROSITE" id="PS00753">
    <property type="entry name" value="XPA_2"/>
    <property type="match status" value="1"/>
</dbReference>
<dbReference type="PANTHER" id="PTHR10142">
    <property type="entry name" value="DNA REPAIR PROTEIN COMPLEMENTING XP-A CELLS"/>
    <property type="match status" value="1"/>
</dbReference>
<evidence type="ECO:0000256" key="9">
    <source>
        <dbReference type="ARBA" id="ARBA00023242"/>
    </source>
</evidence>
<comment type="similarity">
    <text evidence="2">Belongs to the XPA family.</text>
</comment>
<comment type="subcellular location">
    <subcellularLocation>
        <location evidence="1">Nucleus</location>
    </subcellularLocation>
</comment>
<dbReference type="Proteomes" id="UP000054248">
    <property type="component" value="Unassembled WGS sequence"/>
</dbReference>
<evidence type="ECO:0000256" key="8">
    <source>
        <dbReference type="ARBA" id="ARBA00023204"/>
    </source>
</evidence>
<keyword evidence="9" id="KW-0539">Nucleus</keyword>
<dbReference type="CDD" id="cd21077">
    <property type="entry name" value="DBD_Rad14"/>
    <property type="match status" value="1"/>
</dbReference>
<dbReference type="GO" id="GO:0070914">
    <property type="term" value="P:UV-damage excision repair"/>
    <property type="evidence" value="ECO:0007669"/>
    <property type="project" value="TreeGrafter"/>
</dbReference>
<name>A0A0C3LK82_9AGAM</name>
<keyword evidence="3" id="KW-0479">Metal-binding</keyword>
<reference evidence="14" key="2">
    <citation type="submission" date="2015-01" db="EMBL/GenBank/DDBJ databases">
        <title>Evolutionary Origins and Diversification of the Mycorrhizal Mutualists.</title>
        <authorList>
            <consortium name="DOE Joint Genome Institute"/>
            <consortium name="Mycorrhizal Genomics Consortium"/>
            <person name="Kohler A."/>
            <person name="Kuo A."/>
            <person name="Nagy L.G."/>
            <person name="Floudas D."/>
            <person name="Copeland A."/>
            <person name="Barry K.W."/>
            <person name="Cichocki N."/>
            <person name="Veneault-Fourrey C."/>
            <person name="LaButti K."/>
            <person name="Lindquist E.A."/>
            <person name="Lipzen A."/>
            <person name="Lundell T."/>
            <person name="Morin E."/>
            <person name="Murat C."/>
            <person name="Riley R."/>
            <person name="Ohm R."/>
            <person name="Sun H."/>
            <person name="Tunlid A."/>
            <person name="Henrissat B."/>
            <person name="Grigoriev I.V."/>
            <person name="Hibbett D.S."/>
            <person name="Martin F."/>
        </authorList>
    </citation>
    <scope>NUCLEOTIDE SEQUENCE [LARGE SCALE GENOMIC DNA]</scope>
    <source>
        <strain evidence="14">MUT 4182</strain>
    </source>
</reference>
<dbReference type="GO" id="GO:0006284">
    <property type="term" value="P:base-excision repair"/>
    <property type="evidence" value="ECO:0007669"/>
    <property type="project" value="TreeGrafter"/>
</dbReference>
<evidence type="ECO:0000313" key="14">
    <source>
        <dbReference type="Proteomes" id="UP000054248"/>
    </source>
</evidence>
<feature type="compositionally biased region" description="Polar residues" evidence="11">
    <location>
        <begin position="48"/>
        <end position="75"/>
    </location>
</feature>
<evidence type="ECO:0000256" key="7">
    <source>
        <dbReference type="ARBA" id="ARBA00023125"/>
    </source>
</evidence>
<evidence type="ECO:0000256" key="10">
    <source>
        <dbReference type="ARBA" id="ARBA00072989"/>
    </source>
</evidence>
<keyword evidence="4" id="KW-0227">DNA damage</keyword>
<dbReference type="InterPro" id="IPR037129">
    <property type="entry name" value="XPA_sf"/>
</dbReference>
<dbReference type="HOGENOM" id="CLU_053731_0_0_1"/>
<feature type="domain" description="XPA C-terminal" evidence="12">
    <location>
        <begin position="198"/>
        <end position="248"/>
    </location>
</feature>
<evidence type="ECO:0000256" key="2">
    <source>
        <dbReference type="ARBA" id="ARBA00005548"/>
    </source>
</evidence>
<keyword evidence="6" id="KW-0862">Zinc</keyword>
<feature type="region of interest" description="Disordered" evidence="11">
    <location>
        <begin position="1"/>
        <end position="23"/>
    </location>
</feature>
<evidence type="ECO:0000313" key="13">
    <source>
        <dbReference type="EMBL" id="KIO34498.1"/>
    </source>
</evidence>
<dbReference type="GO" id="GO:0003684">
    <property type="term" value="F:damaged DNA binding"/>
    <property type="evidence" value="ECO:0007669"/>
    <property type="project" value="InterPro"/>
</dbReference>
<dbReference type="NCBIfam" id="TIGR00598">
    <property type="entry name" value="rad14"/>
    <property type="match status" value="1"/>
</dbReference>
<dbReference type="InterPro" id="IPR009061">
    <property type="entry name" value="DNA-bd_dom_put_sf"/>
</dbReference>
<dbReference type="Pfam" id="PF05181">
    <property type="entry name" value="XPA_C"/>
    <property type="match status" value="1"/>
</dbReference>
<proteinExistence type="inferred from homology"/>
<dbReference type="InterPro" id="IPR000465">
    <property type="entry name" value="XPA/RAD14"/>
</dbReference>
<keyword evidence="14" id="KW-1185">Reference proteome</keyword>
<evidence type="ECO:0000256" key="11">
    <source>
        <dbReference type="SAM" id="MobiDB-lite"/>
    </source>
</evidence>
<sequence>MDRPQTPPPTASSSRAAVQLTPEQVKRIEINRLKAKARLRATQEASRDNPTSLRNANNKRPLTVIPANNTSPTTISAASGSGSGSNKKGSSEQKDDNAPLKRDAKLMGRYLDYDLSKMVDSRGGFLVEDKSNVDEHERKRLLARERERMRQNLDPPVFLDPSMNPKCKECGSISIDHIFKNIFGCLVCNKCKEQFPEKYSLLTKTECKEDYLLTDPELRDQELLPHLLKANPHHATWNNMMLFLRYQVEDFAWKKWGSPEALDAEYERRASEKRKKKSKKFEDGLKELRRKTREGVWQRRKDEEHIHDFGEVEGEEGEGDGTGVQRCRDCGFEIEVEVF</sequence>
<dbReference type="GO" id="GO:0008270">
    <property type="term" value="F:zinc ion binding"/>
    <property type="evidence" value="ECO:0007669"/>
    <property type="project" value="UniProtKB-KW"/>
</dbReference>
<feature type="region of interest" description="Disordered" evidence="11">
    <location>
        <begin position="39"/>
        <end position="102"/>
    </location>
</feature>
<keyword evidence="5" id="KW-0863">Zinc-finger</keyword>
<feature type="compositionally biased region" description="Low complexity" evidence="11">
    <location>
        <begin position="76"/>
        <end position="88"/>
    </location>
</feature>
<keyword evidence="7" id="KW-0238">DNA-binding</keyword>
<evidence type="ECO:0000256" key="4">
    <source>
        <dbReference type="ARBA" id="ARBA00022763"/>
    </source>
</evidence>
<evidence type="ECO:0000259" key="12">
    <source>
        <dbReference type="Pfam" id="PF05181"/>
    </source>
</evidence>
<feature type="compositionally biased region" description="Pro residues" evidence="11">
    <location>
        <begin position="1"/>
        <end position="10"/>
    </location>
</feature>
<evidence type="ECO:0000256" key="1">
    <source>
        <dbReference type="ARBA" id="ARBA00004123"/>
    </source>
</evidence>
<evidence type="ECO:0000256" key="6">
    <source>
        <dbReference type="ARBA" id="ARBA00022833"/>
    </source>
</evidence>
<dbReference type="GO" id="GO:0000110">
    <property type="term" value="C:nucleotide-excision repair factor 1 complex"/>
    <property type="evidence" value="ECO:0007669"/>
    <property type="project" value="TreeGrafter"/>
</dbReference>
<keyword evidence="8" id="KW-0234">DNA repair</keyword>
<dbReference type="SUPFAM" id="SSF46955">
    <property type="entry name" value="Putative DNA-binding domain"/>
    <property type="match status" value="1"/>
</dbReference>
<reference evidence="13 14" key="1">
    <citation type="submission" date="2014-04" db="EMBL/GenBank/DDBJ databases">
        <authorList>
            <consortium name="DOE Joint Genome Institute"/>
            <person name="Kuo A."/>
            <person name="Girlanda M."/>
            <person name="Perotto S."/>
            <person name="Kohler A."/>
            <person name="Nagy L.G."/>
            <person name="Floudas D."/>
            <person name="Copeland A."/>
            <person name="Barry K.W."/>
            <person name="Cichocki N."/>
            <person name="Veneault-Fourrey C."/>
            <person name="LaButti K."/>
            <person name="Lindquist E.A."/>
            <person name="Lipzen A."/>
            <person name="Lundell T."/>
            <person name="Morin E."/>
            <person name="Murat C."/>
            <person name="Sun H."/>
            <person name="Tunlid A."/>
            <person name="Henrissat B."/>
            <person name="Grigoriev I.V."/>
            <person name="Hibbett D.S."/>
            <person name="Martin F."/>
            <person name="Nordberg H.P."/>
            <person name="Cantor M.N."/>
            <person name="Hua S.X."/>
        </authorList>
    </citation>
    <scope>NUCLEOTIDE SEQUENCE [LARGE SCALE GENOMIC DNA]</scope>
    <source>
        <strain evidence="13 14">MUT 4182</strain>
    </source>
</reference>
<organism evidence="13 14">
    <name type="scientific">Tulasnella calospora MUT 4182</name>
    <dbReference type="NCBI Taxonomy" id="1051891"/>
    <lineage>
        <taxon>Eukaryota</taxon>
        <taxon>Fungi</taxon>
        <taxon>Dikarya</taxon>
        <taxon>Basidiomycota</taxon>
        <taxon>Agaricomycotina</taxon>
        <taxon>Agaricomycetes</taxon>
        <taxon>Cantharellales</taxon>
        <taxon>Tulasnellaceae</taxon>
        <taxon>Tulasnella</taxon>
    </lineage>
</organism>
<dbReference type="EMBL" id="KN822942">
    <property type="protein sequence ID" value="KIO34498.1"/>
    <property type="molecule type" value="Genomic_DNA"/>
</dbReference>
<gene>
    <name evidence="13" type="ORF">M407DRAFT_240413</name>
</gene>
<dbReference type="STRING" id="1051891.A0A0C3LK82"/>
<dbReference type="GO" id="GO:1901255">
    <property type="term" value="P:nucleotide-excision repair involved in interstrand cross-link repair"/>
    <property type="evidence" value="ECO:0007669"/>
    <property type="project" value="TreeGrafter"/>
</dbReference>
<dbReference type="PANTHER" id="PTHR10142:SF0">
    <property type="entry name" value="DNA REPAIR PROTEIN COMPLEMENTING XP-A CELLS"/>
    <property type="match status" value="1"/>
</dbReference>
<feature type="compositionally biased region" description="Basic and acidic residues" evidence="11">
    <location>
        <begin position="89"/>
        <end position="102"/>
    </location>
</feature>
<dbReference type="Gene3D" id="3.90.530.10">
    <property type="entry name" value="XPA C-terminal domain"/>
    <property type="match status" value="1"/>
</dbReference>
<dbReference type="FunFam" id="3.90.530.10:FF:000003">
    <property type="entry name" value="Dna repair rad14 protein"/>
    <property type="match status" value="1"/>
</dbReference>
<dbReference type="InterPro" id="IPR022658">
    <property type="entry name" value="XPA_CS"/>
</dbReference>
<dbReference type="OrthoDB" id="68328at2759"/>
<evidence type="ECO:0000256" key="5">
    <source>
        <dbReference type="ARBA" id="ARBA00022771"/>
    </source>
</evidence>